<dbReference type="PROSITE" id="PS51683">
    <property type="entry name" value="SAM_OMT_II"/>
    <property type="match status" value="1"/>
</dbReference>
<proteinExistence type="predicted"/>
<dbReference type="OrthoDB" id="2410195at2759"/>
<comment type="caution">
    <text evidence="6">The sequence shown here is derived from an EMBL/GenBank/DDBJ whole genome shotgun (WGS) entry which is preliminary data.</text>
</comment>
<feature type="domain" description="O-methyltransferase dimerisation" evidence="5">
    <location>
        <begin position="90"/>
        <end position="156"/>
    </location>
</feature>
<dbReference type="SUPFAM" id="SSF53335">
    <property type="entry name" value="S-adenosyl-L-methionine-dependent methyltransferases"/>
    <property type="match status" value="1"/>
</dbReference>
<dbReference type="Pfam" id="PF00891">
    <property type="entry name" value="Methyltransf_2"/>
    <property type="match status" value="1"/>
</dbReference>
<keyword evidence="3" id="KW-0949">S-adenosyl-L-methionine</keyword>
<dbReference type="InterPro" id="IPR001077">
    <property type="entry name" value="COMT_C"/>
</dbReference>
<accession>A0A4R0R3K3</accession>
<dbReference type="EMBL" id="RWJN01000430">
    <property type="protein sequence ID" value="TCD61790.1"/>
    <property type="molecule type" value="Genomic_DNA"/>
</dbReference>
<organism evidence="6 7">
    <name type="scientific">Steccherinum ochraceum</name>
    <dbReference type="NCBI Taxonomy" id="92696"/>
    <lineage>
        <taxon>Eukaryota</taxon>
        <taxon>Fungi</taxon>
        <taxon>Dikarya</taxon>
        <taxon>Basidiomycota</taxon>
        <taxon>Agaricomycotina</taxon>
        <taxon>Agaricomycetes</taxon>
        <taxon>Polyporales</taxon>
        <taxon>Steccherinaceae</taxon>
        <taxon>Steccherinum</taxon>
    </lineage>
</organism>
<dbReference type="InterPro" id="IPR029063">
    <property type="entry name" value="SAM-dependent_MTases_sf"/>
</dbReference>
<evidence type="ECO:0000313" key="7">
    <source>
        <dbReference type="Proteomes" id="UP000292702"/>
    </source>
</evidence>
<dbReference type="Gene3D" id="1.10.10.10">
    <property type="entry name" value="Winged helix-like DNA-binding domain superfamily/Winged helix DNA-binding domain"/>
    <property type="match status" value="1"/>
</dbReference>
<evidence type="ECO:0000256" key="3">
    <source>
        <dbReference type="ARBA" id="ARBA00022691"/>
    </source>
</evidence>
<evidence type="ECO:0000256" key="1">
    <source>
        <dbReference type="ARBA" id="ARBA00022603"/>
    </source>
</evidence>
<protein>
    <submittedName>
        <fullName evidence="6">Uncharacterized protein</fullName>
    </submittedName>
</protein>
<dbReference type="CDD" id="cd02440">
    <property type="entry name" value="AdoMet_MTases"/>
    <property type="match status" value="1"/>
</dbReference>
<keyword evidence="7" id="KW-1185">Reference proteome</keyword>
<keyword evidence="1" id="KW-0489">Methyltransferase</keyword>
<dbReference type="AlphaFoldDB" id="A0A4R0R3K3"/>
<dbReference type="GO" id="GO:0008171">
    <property type="term" value="F:O-methyltransferase activity"/>
    <property type="evidence" value="ECO:0007669"/>
    <property type="project" value="InterPro"/>
</dbReference>
<evidence type="ECO:0000256" key="2">
    <source>
        <dbReference type="ARBA" id="ARBA00022679"/>
    </source>
</evidence>
<dbReference type="InterPro" id="IPR016461">
    <property type="entry name" value="COMT-like"/>
</dbReference>
<dbReference type="PANTHER" id="PTHR43712:SF2">
    <property type="entry name" value="O-METHYLTRANSFERASE CICE"/>
    <property type="match status" value="1"/>
</dbReference>
<sequence>MEASFSMLDDLVALITSAVNDVKDEYRRLQHPFPSLDDTKPHPLDSAHTPRKLRKAIHSIQGACLQLSTAVAMPHHTLILRTLESLTAGCFRVITEAKVTDALKDHPQGLHISELAKATGLNAGKLGRVLRLLGSKHCFKEVRRDVWANNRLSILLSPDDHLGTYVQVGSEESYTSNTHLADILLDPKTRDSLSIDDTAFAKHYGNSLYAWWHDHPRYFERFRVGYPWTEAPPGTLFCDVGGGLGYMAMHIAKLNPNINVMVQDLEESVNQAIGYYHGYGPELLEQDRVDFLPFDFFKESPVPGCDYYYLKHILHNWTDDAAHIILTNVKKVMKPGSRLIVQEYVIQSLSEEGSADDEELLPRAPQPLLPNYGEGHILRYYLDIIMLELLNSAQRSLVEYKQLAERAGLEFVKAYDCGELSAIEFKVPSS</sequence>
<feature type="domain" description="O-methyltransferase C-terminal" evidence="4">
    <location>
        <begin position="236"/>
        <end position="408"/>
    </location>
</feature>
<dbReference type="SUPFAM" id="SSF46785">
    <property type="entry name" value="Winged helix' DNA-binding domain"/>
    <property type="match status" value="1"/>
</dbReference>
<dbReference type="InterPro" id="IPR036390">
    <property type="entry name" value="WH_DNA-bd_sf"/>
</dbReference>
<name>A0A4R0R3K3_9APHY</name>
<evidence type="ECO:0000259" key="5">
    <source>
        <dbReference type="Pfam" id="PF08100"/>
    </source>
</evidence>
<evidence type="ECO:0000259" key="4">
    <source>
        <dbReference type="Pfam" id="PF00891"/>
    </source>
</evidence>
<dbReference type="Pfam" id="PF08100">
    <property type="entry name" value="Dimerisation"/>
    <property type="match status" value="1"/>
</dbReference>
<evidence type="ECO:0000313" key="6">
    <source>
        <dbReference type="EMBL" id="TCD61790.1"/>
    </source>
</evidence>
<dbReference type="Gene3D" id="3.40.50.150">
    <property type="entry name" value="Vaccinia Virus protein VP39"/>
    <property type="match status" value="1"/>
</dbReference>
<gene>
    <name evidence="6" type="ORF">EIP91_007944</name>
</gene>
<reference evidence="6 7" key="1">
    <citation type="submission" date="2018-11" db="EMBL/GenBank/DDBJ databases">
        <title>Genome assembly of Steccherinum ochraceum LE-BIN_3174, the white-rot fungus of the Steccherinaceae family (The Residual Polyporoid clade, Polyporales, Basidiomycota).</title>
        <authorList>
            <person name="Fedorova T.V."/>
            <person name="Glazunova O.A."/>
            <person name="Landesman E.O."/>
            <person name="Moiseenko K.V."/>
            <person name="Psurtseva N.V."/>
            <person name="Savinova O.S."/>
            <person name="Shakhova N.V."/>
            <person name="Tyazhelova T.V."/>
            <person name="Vasina D.V."/>
        </authorList>
    </citation>
    <scope>NUCLEOTIDE SEQUENCE [LARGE SCALE GENOMIC DNA]</scope>
    <source>
        <strain evidence="6 7">LE-BIN_3174</strain>
    </source>
</reference>
<dbReference type="STRING" id="92696.A0A4R0R3K3"/>
<dbReference type="PANTHER" id="PTHR43712">
    <property type="entry name" value="PUTATIVE (AFU_ORTHOLOGUE AFUA_4G14580)-RELATED"/>
    <property type="match status" value="1"/>
</dbReference>
<dbReference type="InterPro" id="IPR012967">
    <property type="entry name" value="COMT_dimerisation"/>
</dbReference>
<keyword evidence="2" id="KW-0808">Transferase</keyword>
<dbReference type="GO" id="GO:0032259">
    <property type="term" value="P:methylation"/>
    <property type="evidence" value="ECO:0007669"/>
    <property type="project" value="UniProtKB-KW"/>
</dbReference>
<dbReference type="Proteomes" id="UP000292702">
    <property type="component" value="Unassembled WGS sequence"/>
</dbReference>
<dbReference type="InterPro" id="IPR036388">
    <property type="entry name" value="WH-like_DNA-bd_sf"/>
</dbReference>